<keyword evidence="3" id="KW-1185">Reference proteome</keyword>
<proteinExistence type="predicted"/>
<comment type="caution">
    <text evidence="2">The sequence shown here is derived from an EMBL/GenBank/DDBJ whole genome shotgun (WGS) entry which is preliminary data.</text>
</comment>
<evidence type="ECO:0000313" key="2">
    <source>
        <dbReference type="EMBL" id="GGK65668.1"/>
    </source>
</evidence>
<gene>
    <name evidence="2" type="ORF">GCM10011591_42310</name>
</gene>
<organism evidence="2 3">
    <name type="scientific">Nocardia camponoti</name>
    <dbReference type="NCBI Taxonomy" id="1616106"/>
    <lineage>
        <taxon>Bacteria</taxon>
        <taxon>Bacillati</taxon>
        <taxon>Actinomycetota</taxon>
        <taxon>Actinomycetes</taxon>
        <taxon>Mycobacteriales</taxon>
        <taxon>Nocardiaceae</taxon>
        <taxon>Nocardia</taxon>
    </lineage>
</organism>
<dbReference type="Proteomes" id="UP000612956">
    <property type="component" value="Unassembled WGS sequence"/>
</dbReference>
<dbReference type="AlphaFoldDB" id="A0A917VDL6"/>
<dbReference type="EMBL" id="BMMW01000005">
    <property type="protein sequence ID" value="GGK65668.1"/>
    <property type="molecule type" value="Genomic_DNA"/>
</dbReference>
<reference evidence="2" key="2">
    <citation type="submission" date="2020-09" db="EMBL/GenBank/DDBJ databases">
        <authorList>
            <person name="Sun Q."/>
            <person name="Zhou Y."/>
        </authorList>
    </citation>
    <scope>NUCLEOTIDE SEQUENCE</scope>
    <source>
        <strain evidence="2">CGMCC 4.7278</strain>
    </source>
</reference>
<keyword evidence="1" id="KW-0732">Signal</keyword>
<name>A0A917VDL6_9NOCA</name>
<evidence type="ECO:0000313" key="3">
    <source>
        <dbReference type="Proteomes" id="UP000612956"/>
    </source>
</evidence>
<sequence length="200" mass="22077">MTLRTSVLCCTAALAAGLGVTVAILQTDNDATPTEQPLIYPTAMKLCDDVLGDFERRNQLTLTKIEDMHTASSPRSETPASRGCNFRHQTSESHEIDSFDFLVAISTEWNHDYPAVPFRPFLIAGMNGETRCFPNGVAGRPIRPVCDIKVNLSDGQAWFRLRYDEPQGGGVQESEAITQEKLVDLASQIIVKIPPEKRAQ</sequence>
<accession>A0A917VDL6</accession>
<feature type="signal peptide" evidence="1">
    <location>
        <begin position="1"/>
        <end position="15"/>
    </location>
</feature>
<evidence type="ECO:0000256" key="1">
    <source>
        <dbReference type="SAM" id="SignalP"/>
    </source>
</evidence>
<evidence type="ECO:0008006" key="4">
    <source>
        <dbReference type="Google" id="ProtNLM"/>
    </source>
</evidence>
<reference evidence="2" key="1">
    <citation type="journal article" date="2014" name="Int. J. Syst. Evol. Microbiol.">
        <title>Complete genome sequence of Corynebacterium casei LMG S-19264T (=DSM 44701T), isolated from a smear-ripened cheese.</title>
        <authorList>
            <consortium name="US DOE Joint Genome Institute (JGI-PGF)"/>
            <person name="Walter F."/>
            <person name="Albersmeier A."/>
            <person name="Kalinowski J."/>
            <person name="Ruckert C."/>
        </authorList>
    </citation>
    <scope>NUCLEOTIDE SEQUENCE</scope>
    <source>
        <strain evidence="2">CGMCC 4.7278</strain>
    </source>
</reference>
<protein>
    <recommendedName>
        <fullName evidence="4">DUF3558 domain-containing protein</fullName>
    </recommendedName>
</protein>
<feature type="chain" id="PRO_5038540497" description="DUF3558 domain-containing protein" evidence="1">
    <location>
        <begin position="16"/>
        <end position="200"/>
    </location>
</feature>